<dbReference type="CDD" id="cd03137">
    <property type="entry name" value="GATase1_AraC_1"/>
    <property type="match status" value="1"/>
</dbReference>
<dbReference type="Proteomes" id="UP000559404">
    <property type="component" value="Unassembled WGS sequence"/>
</dbReference>
<dbReference type="SMART" id="SM00342">
    <property type="entry name" value="HTH_ARAC"/>
    <property type="match status" value="1"/>
</dbReference>
<sequence>MKTIACMIFPNFQSLDVSGPLDVFSEVNTLLGPEKGYELLTIASRPDPVVASNGMTLVPDVVIGQDHKPFDMVIIAGGPEIPFGFDDTVALDWLRQIQPRCERCCSICTGAFILGYAGLLDGKKATTHWLHTDRFREFFSDTLLEPEKIYVRSGNILTSAGVTAGIDLSLALVREDHGADIALQVAKRLLVVAQRQGGQSQFSPLLTPAPADGSPMQKVIEYIHQNTHRRIQNAELATVAGMTIRTFSRYFSKEMKVTPLEYLELHRIEIAKMKLETTSRSMKEIAYECGFGSTENMRLAFMRRISIAPSNYRQLFTVNRSRPSQPRRS</sequence>
<dbReference type="Pfam" id="PF12833">
    <property type="entry name" value="HTH_18"/>
    <property type="match status" value="1"/>
</dbReference>
<keyword evidence="1" id="KW-0805">Transcription regulation</keyword>
<dbReference type="RefSeq" id="WP_181759968.1">
    <property type="nucleotide sequence ID" value="NZ_BMCR01000005.1"/>
</dbReference>
<proteinExistence type="predicted"/>
<name>A0A838XYD5_9HYPH</name>
<evidence type="ECO:0000256" key="2">
    <source>
        <dbReference type="ARBA" id="ARBA00023163"/>
    </source>
</evidence>
<reference evidence="4 5" key="2">
    <citation type="submission" date="2020-08" db="EMBL/GenBank/DDBJ databases">
        <title>Stappia taiwanensis sp. nov., isolated from a coastal thermal spring.</title>
        <authorList>
            <person name="Kampfer P."/>
        </authorList>
    </citation>
    <scope>NUCLEOTIDE SEQUENCE [LARGE SCALE GENOMIC DNA]</scope>
    <source>
        <strain evidence="4 5">DSM 23284</strain>
    </source>
</reference>
<gene>
    <name evidence="4" type="ORF">H1W37_08975</name>
</gene>
<evidence type="ECO:0000313" key="4">
    <source>
        <dbReference type="EMBL" id="MBA4611780.1"/>
    </source>
</evidence>
<dbReference type="InterPro" id="IPR009057">
    <property type="entry name" value="Homeodomain-like_sf"/>
</dbReference>
<accession>A0A838XYD5</accession>
<dbReference type="AlphaFoldDB" id="A0A838XYD5"/>
<evidence type="ECO:0000313" key="5">
    <source>
        <dbReference type="Proteomes" id="UP000559404"/>
    </source>
</evidence>
<organism evidence="4 5">
    <name type="scientific">Stappia taiwanensis</name>
    <dbReference type="NCBI Taxonomy" id="992267"/>
    <lineage>
        <taxon>Bacteria</taxon>
        <taxon>Pseudomonadati</taxon>
        <taxon>Pseudomonadota</taxon>
        <taxon>Alphaproteobacteria</taxon>
        <taxon>Hyphomicrobiales</taxon>
        <taxon>Stappiaceae</taxon>
        <taxon>Stappia</taxon>
    </lineage>
</organism>
<dbReference type="Pfam" id="PF01965">
    <property type="entry name" value="DJ-1_PfpI"/>
    <property type="match status" value="1"/>
</dbReference>
<protein>
    <submittedName>
        <fullName evidence="4">GlxA family transcriptional regulator</fullName>
    </submittedName>
</protein>
<dbReference type="SUPFAM" id="SSF46689">
    <property type="entry name" value="Homeodomain-like"/>
    <property type="match status" value="2"/>
</dbReference>
<evidence type="ECO:0000256" key="1">
    <source>
        <dbReference type="ARBA" id="ARBA00023015"/>
    </source>
</evidence>
<feature type="domain" description="HTH araC/xylS-type" evidence="3">
    <location>
        <begin position="217"/>
        <end position="315"/>
    </location>
</feature>
<reference evidence="4 5" key="1">
    <citation type="submission" date="2020-07" db="EMBL/GenBank/DDBJ databases">
        <authorList>
            <person name="Li M."/>
        </authorList>
    </citation>
    <scope>NUCLEOTIDE SEQUENCE [LARGE SCALE GENOMIC DNA]</scope>
    <source>
        <strain evidence="4 5">DSM 23284</strain>
    </source>
</reference>
<dbReference type="SUPFAM" id="SSF52317">
    <property type="entry name" value="Class I glutamine amidotransferase-like"/>
    <property type="match status" value="1"/>
</dbReference>
<dbReference type="Gene3D" id="1.10.10.60">
    <property type="entry name" value="Homeodomain-like"/>
    <property type="match status" value="2"/>
</dbReference>
<evidence type="ECO:0000259" key="3">
    <source>
        <dbReference type="PROSITE" id="PS01124"/>
    </source>
</evidence>
<comment type="caution">
    <text evidence="4">The sequence shown here is derived from an EMBL/GenBank/DDBJ whole genome shotgun (WGS) entry which is preliminary data.</text>
</comment>
<dbReference type="PROSITE" id="PS01124">
    <property type="entry name" value="HTH_ARAC_FAMILY_2"/>
    <property type="match status" value="1"/>
</dbReference>
<dbReference type="InterPro" id="IPR029062">
    <property type="entry name" value="Class_I_gatase-like"/>
</dbReference>
<dbReference type="PANTHER" id="PTHR43130:SF3">
    <property type="entry name" value="HTH-TYPE TRANSCRIPTIONAL REGULATOR RV1931C"/>
    <property type="match status" value="1"/>
</dbReference>
<keyword evidence="2" id="KW-0804">Transcription</keyword>
<dbReference type="InterPro" id="IPR052158">
    <property type="entry name" value="INH-QAR"/>
</dbReference>
<dbReference type="InterPro" id="IPR002818">
    <property type="entry name" value="DJ-1/PfpI"/>
</dbReference>
<keyword evidence="5" id="KW-1185">Reference proteome</keyword>
<dbReference type="Gene3D" id="3.40.50.880">
    <property type="match status" value="1"/>
</dbReference>
<dbReference type="InterPro" id="IPR018060">
    <property type="entry name" value="HTH_AraC"/>
</dbReference>
<dbReference type="GO" id="GO:0003700">
    <property type="term" value="F:DNA-binding transcription factor activity"/>
    <property type="evidence" value="ECO:0007669"/>
    <property type="project" value="InterPro"/>
</dbReference>
<dbReference type="GO" id="GO:0043565">
    <property type="term" value="F:sequence-specific DNA binding"/>
    <property type="evidence" value="ECO:0007669"/>
    <property type="project" value="InterPro"/>
</dbReference>
<dbReference type="EMBL" id="JACEON010000006">
    <property type="protein sequence ID" value="MBA4611780.1"/>
    <property type="molecule type" value="Genomic_DNA"/>
</dbReference>
<dbReference type="PANTHER" id="PTHR43130">
    <property type="entry name" value="ARAC-FAMILY TRANSCRIPTIONAL REGULATOR"/>
    <property type="match status" value="1"/>
</dbReference>